<evidence type="ECO:0000256" key="2">
    <source>
        <dbReference type="ARBA" id="ARBA00023125"/>
    </source>
</evidence>
<name>A0A8T0HGQ2_CERPU</name>
<keyword evidence="8" id="KW-1185">Reference proteome</keyword>
<dbReference type="EMBL" id="CM026427">
    <property type="protein sequence ID" value="KAG0569269.1"/>
    <property type="molecule type" value="Genomic_DNA"/>
</dbReference>
<dbReference type="InterPro" id="IPR039218">
    <property type="entry name" value="REM_fam"/>
</dbReference>
<dbReference type="PANTHER" id="PTHR31674">
    <property type="entry name" value="B3 DOMAIN-CONTAINING PROTEIN REM-LIKE 3-RELATED"/>
    <property type="match status" value="1"/>
</dbReference>
<evidence type="ECO:0000256" key="1">
    <source>
        <dbReference type="ARBA" id="ARBA00023015"/>
    </source>
</evidence>
<dbReference type="Gene3D" id="2.40.330.10">
    <property type="entry name" value="DNA-binding pseudobarrel domain"/>
    <property type="match status" value="2"/>
</dbReference>
<evidence type="ECO:0000313" key="7">
    <source>
        <dbReference type="EMBL" id="KAG0569269.1"/>
    </source>
</evidence>
<evidence type="ECO:0000256" key="5">
    <source>
        <dbReference type="SAM" id="MobiDB-lite"/>
    </source>
</evidence>
<dbReference type="Proteomes" id="UP000822688">
    <property type="component" value="Chromosome 6"/>
</dbReference>
<keyword evidence="1" id="KW-0805">Transcription regulation</keyword>
<feature type="domain" description="TF-B3" evidence="6">
    <location>
        <begin position="286"/>
        <end position="384"/>
    </location>
</feature>
<dbReference type="InterPro" id="IPR015300">
    <property type="entry name" value="DNA-bd_pseudobarrel_sf"/>
</dbReference>
<reference evidence="7 8" key="1">
    <citation type="submission" date="2020-06" db="EMBL/GenBank/DDBJ databases">
        <title>WGS assembly of Ceratodon purpureus strain R40.</title>
        <authorList>
            <person name="Carey S.B."/>
            <person name="Jenkins J."/>
            <person name="Shu S."/>
            <person name="Lovell J.T."/>
            <person name="Sreedasyam A."/>
            <person name="Maumus F."/>
            <person name="Tiley G.P."/>
            <person name="Fernandez-Pozo N."/>
            <person name="Barry K."/>
            <person name="Chen C."/>
            <person name="Wang M."/>
            <person name="Lipzen A."/>
            <person name="Daum C."/>
            <person name="Saski C.A."/>
            <person name="Payton A.C."/>
            <person name="Mcbreen J.C."/>
            <person name="Conrad R.E."/>
            <person name="Kollar L.M."/>
            <person name="Olsson S."/>
            <person name="Huttunen S."/>
            <person name="Landis J.B."/>
            <person name="Wickett N.J."/>
            <person name="Johnson M.G."/>
            <person name="Rensing S.A."/>
            <person name="Grimwood J."/>
            <person name="Schmutz J."/>
            <person name="Mcdaniel S.F."/>
        </authorList>
    </citation>
    <scope>NUCLEOTIDE SEQUENCE [LARGE SCALE GENOMIC DNA]</scope>
    <source>
        <strain evidence="7 8">R40</strain>
    </source>
</reference>
<evidence type="ECO:0000256" key="3">
    <source>
        <dbReference type="ARBA" id="ARBA00023163"/>
    </source>
</evidence>
<feature type="region of interest" description="Disordered" evidence="5">
    <location>
        <begin position="186"/>
        <end position="209"/>
    </location>
</feature>
<dbReference type="Pfam" id="PF02362">
    <property type="entry name" value="B3"/>
    <property type="match status" value="1"/>
</dbReference>
<feature type="domain" description="TF-B3" evidence="6">
    <location>
        <begin position="31"/>
        <end position="140"/>
    </location>
</feature>
<dbReference type="PANTHER" id="PTHR31674:SF25">
    <property type="entry name" value="B3 DOMAIN-CONTAINING TRANSCRIPTION FACTOR VRN1-LIKE"/>
    <property type="match status" value="1"/>
</dbReference>
<keyword evidence="2" id="KW-0238">DNA-binding</keyword>
<dbReference type="SUPFAM" id="SSF101936">
    <property type="entry name" value="DNA-binding pseudobarrel domain"/>
    <property type="match status" value="2"/>
</dbReference>
<sequence length="384" mass="43970">MAPGDGDVSMARDFPWKSVDLNEVLEGLEVSGSVYFLKTLGQCDHLILPMCFIKEYAEKVEEWVILRTGLRTRLQTFSTSKPWRVTAQIDRNPKGSLEVRFVDGWREFATDNRLSEGDLLIFVLKLDARSKFEVYIFRGTSVSVTNSQVPARQWSIWERMPGCKVEKDAKFSGRYNLRSAGDGNMREGGELYSRKKRKVDEAPSSGFDVERHRSGVKSEAFTGSKSKGFVPWQHGANSQLPSFYRPIKSFDGRLRPSNLEASSFDEENDGRKELAFHHGTDSFPYFEKRITSTVIKDGTRFEVPVGFVRTHGKKLNQAEVKFQGIHHESPVQIARLIWSEQVEAPTRLYFRAEWSNFMKENGLHEGQWLRFTLTAASFFVVQKV</sequence>
<dbReference type="GO" id="GO:0003677">
    <property type="term" value="F:DNA binding"/>
    <property type="evidence" value="ECO:0007669"/>
    <property type="project" value="UniProtKB-KW"/>
</dbReference>
<protein>
    <recommendedName>
        <fullName evidence="6">TF-B3 domain-containing protein</fullName>
    </recommendedName>
</protein>
<dbReference type="InterPro" id="IPR003340">
    <property type="entry name" value="B3_DNA-bd"/>
</dbReference>
<organism evidence="7 8">
    <name type="scientific">Ceratodon purpureus</name>
    <name type="common">Fire moss</name>
    <name type="synonym">Dicranum purpureum</name>
    <dbReference type="NCBI Taxonomy" id="3225"/>
    <lineage>
        <taxon>Eukaryota</taxon>
        <taxon>Viridiplantae</taxon>
        <taxon>Streptophyta</taxon>
        <taxon>Embryophyta</taxon>
        <taxon>Bryophyta</taxon>
        <taxon>Bryophytina</taxon>
        <taxon>Bryopsida</taxon>
        <taxon>Dicranidae</taxon>
        <taxon>Pseudoditrichales</taxon>
        <taxon>Ditrichaceae</taxon>
        <taxon>Ceratodon</taxon>
    </lineage>
</organism>
<dbReference type="SMART" id="SM01019">
    <property type="entry name" value="B3"/>
    <property type="match status" value="2"/>
</dbReference>
<accession>A0A8T0HGQ2</accession>
<keyword evidence="4" id="KW-0539">Nucleus</keyword>
<dbReference type="PROSITE" id="PS50863">
    <property type="entry name" value="B3"/>
    <property type="match status" value="2"/>
</dbReference>
<dbReference type="AlphaFoldDB" id="A0A8T0HGQ2"/>
<evidence type="ECO:0000313" key="8">
    <source>
        <dbReference type="Proteomes" id="UP000822688"/>
    </source>
</evidence>
<evidence type="ECO:0000256" key="4">
    <source>
        <dbReference type="ARBA" id="ARBA00023242"/>
    </source>
</evidence>
<evidence type="ECO:0000259" key="6">
    <source>
        <dbReference type="PROSITE" id="PS50863"/>
    </source>
</evidence>
<gene>
    <name evidence="7" type="ORF">KC19_6G078600</name>
</gene>
<feature type="compositionally biased region" description="Basic and acidic residues" evidence="5">
    <location>
        <begin position="186"/>
        <end position="201"/>
    </location>
</feature>
<keyword evidence="3" id="KW-0804">Transcription</keyword>
<dbReference type="CDD" id="cd10017">
    <property type="entry name" value="B3_DNA"/>
    <property type="match status" value="2"/>
</dbReference>
<proteinExistence type="predicted"/>
<comment type="caution">
    <text evidence="7">The sequence shown here is derived from an EMBL/GenBank/DDBJ whole genome shotgun (WGS) entry which is preliminary data.</text>
</comment>